<dbReference type="Proteomes" id="UP000823635">
    <property type="component" value="Unassembled WGS sequence"/>
</dbReference>
<proteinExistence type="predicted"/>
<protein>
    <submittedName>
        <fullName evidence="2">Uncharacterized protein</fullName>
    </submittedName>
</protein>
<feature type="region of interest" description="Disordered" evidence="1">
    <location>
        <begin position="95"/>
        <end position="115"/>
    </location>
</feature>
<name>A0A9D9DKC6_9BACT</name>
<evidence type="ECO:0000313" key="2">
    <source>
        <dbReference type="EMBL" id="MBO8429048.1"/>
    </source>
</evidence>
<evidence type="ECO:0000313" key="3">
    <source>
        <dbReference type="Proteomes" id="UP000823635"/>
    </source>
</evidence>
<reference evidence="2" key="2">
    <citation type="journal article" date="2021" name="PeerJ">
        <title>Extensive microbial diversity within the chicken gut microbiome revealed by metagenomics and culture.</title>
        <authorList>
            <person name="Gilroy R."/>
            <person name="Ravi A."/>
            <person name="Getino M."/>
            <person name="Pursley I."/>
            <person name="Horton D.L."/>
            <person name="Alikhan N.F."/>
            <person name="Baker D."/>
            <person name="Gharbi K."/>
            <person name="Hall N."/>
            <person name="Watson M."/>
            <person name="Adriaenssens E.M."/>
            <person name="Foster-Nyarko E."/>
            <person name="Jarju S."/>
            <person name="Secka A."/>
            <person name="Antonio M."/>
            <person name="Oren A."/>
            <person name="Chaudhuri R.R."/>
            <person name="La Ragione R."/>
            <person name="Hildebrand F."/>
            <person name="Pallen M.J."/>
        </authorList>
    </citation>
    <scope>NUCLEOTIDE SEQUENCE</scope>
    <source>
        <strain evidence="2">15467</strain>
    </source>
</reference>
<sequence length="115" mass="13232">MSTDYSSITTFEQLKTAQIELKYKIELKEIELADRYGALKSYFSPLTVLSRIVSRLYSLRFLGKYMATAYDYIRDMAIKLRDAWKNRKAAAMAAEKTEAEEDNATGENKAPEENK</sequence>
<gene>
    <name evidence="2" type="ORF">IAC68_03825</name>
</gene>
<organism evidence="2 3">
    <name type="scientific">Candidatus Egerieousia excrementavium</name>
    <dbReference type="NCBI Taxonomy" id="2840778"/>
    <lineage>
        <taxon>Bacteria</taxon>
        <taxon>Pseudomonadati</taxon>
        <taxon>Bacteroidota</taxon>
        <taxon>Bacteroidia</taxon>
        <taxon>Bacteroidales</taxon>
        <taxon>Candidatus Egerieousia</taxon>
    </lineage>
</organism>
<accession>A0A9D9DKC6</accession>
<dbReference type="AlphaFoldDB" id="A0A9D9DKC6"/>
<dbReference type="EMBL" id="JADINB010000084">
    <property type="protein sequence ID" value="MBO8429048.1"/>
    <property type="molecule type" value="Genomic_DNA"/>
</dbReference>
<reference evidence="2" key="1">
    <citation type="submission" date="2020-10" db="EMBL/GenBank/DDBJ databases">
        <authorList>
            <person name="Gilroy R."/>
        </authorList>
    </citation>
    <scope>NUCLEOTIDE SEQUENCE</scope>
    <source>
        <strain evidence="2">15467</strain>
    </source>
</reference>
<comment type="caution">
    <text evidence="2">The sequence shown here is derived from an EMBL/GenBank/DDBJ whole genome shotgun (WGS) entry which is preliminary data.</text>
</comment>
<evidence type="ECO:0000256" key="1">
    <source>
        <dbReference type="SAM" id="MobiDB-lite"/>
    </source>
</evidence>